<dbReference type="PANTHER" id="PTHR37534">
    <property type="entry name" value="TRANSCRIPTIONAL ACTIVATOR PROTEIN UGA3"/>
    <property type="match status" value="1"/>
</dbReference>
<dbReference type="Gene3D" id="4.10.240.10">
    <property type="entry name" value="Zn(2)-C6 fungal-type DNA-binding domain"/>
    <property type="match status" value="1"/>
</dbReference>
<evidence type="ECO:0000256" key="4">
    <source>
        <dbReference type="ARBA" id="ARBA00023163"/>
    </source>
</evidence>
<evidence type="ECO:0000313" key="9">
    <source>
        <dbReference type="Proteomes" id="UP001610446"/>
    </source>
</evidence>
<dbReference type="Pfam" id="PF11951">
    <property type="entry name" value="Fungal_trans_2"/>
    <property type="match status" value="1"/>
</dbReference>
<sequence>MATRSRKGCIDCKQAKVKCDEVHPHCGTCARRRRQCSGYANNSRASAAPRNSGSASRSVGLHHRRSSVASSASMASSSRASVGGDTWLVSPSSSSSSSTADYMRSMILEASTKANAVPPARGPALIPLSEILAADKPLIEVYFMRHPSEMIISNDFFISEMNGAAIALLQQSPTAVGDALAAIGENYVADSPDSALVSNRKTRLLSRLRLINEEESSPELVLMLLLALCGVELVDPRSDGGATTLSALIDNVSMVLAFHTRQGKPLSPMAKYFARGVARQDLLISLARMQRTKIDPRAWLDDYSLSHADRVMGLTTTLAPILSRLAALAEDVQLSMPSYGAITEGDVTEPDNAAVRRNDLREREASLRAQLTSWRPVRDGTMSIAMSRTFLLHAYSWRAAALLYLFRLFNRPGHSPEADVEALGLAYEVMVHICGSPQDIKLSLWPLFVAACELESPEDRAHATRLFDDVCFARPIVTARRTRAFVVDTVWPARDSGANWDWMRFARSAPIPL</sequence>
<evidence type="ECO:0000256" key="3">
    <source>
        <dbReference type="ARBA" id="ARBA00023125"/>
    </source>
</evidence>
<dbReference type="CDD" id="cd00067">
    <property type="entry name" value="GAL4"/>
    <property type="match status" value="1"/>
</dbReference>
<feature type="domain" description="Zn(2)-C6 fungal-type" evidence="7">
    <location>
        <begin position="8"/>
        <end position="37"/>
    </location>
</feature>
<protein>
    <submittedName>
        <fullName evidence="8">Fungal-specific transcription factor domain-containing protein</fullName>
    </submittedName>
</protein>
<name>A0ABR4JIR1_9EURO</name>
<evidence type="ECO:0000256" key="6">
    <source>
        <dbReference type="SAM" id="MobiDB-lite"/>
    </source>
</evidence>
<dbReference type="Proteomes" id="UP001610446">
    <property type="component" value="Unassembled WGS sequence"/>
</dbReference>
<dbReference type="SMART" id="SM00066">
    <property type="entry name" value="GAL4"/>
    <property type="match status" value="1"/>
</dbReference>
<keyword evidence="5" id="KW-0539">Nucleus</keyword>
<accession>A0ABR4JIR1</accession>
<dbReference type="EMBL" id="JBFXLU010000129">
    <property type="protein sequence ID" value="KAL2839741.1"/>
    <property type="molecule type" value="Genomic_DNA"/>
</dbReference>
<feature type="compositionally biased region" description="Low complexity" evidence="6">
    <location>
        <begin position="67"/>
        <end position="82"/>
    </location>
</feature>
<keyword evidence="2" id="KW-0805">Transcription regulation</keyword>
<dbReference type="PROSITE" id="PS00463">
    <property type="entry name" value="ZN2_CY6_FUNGAL_1"/>
    <property type="match status" value="1"/>
</dbReference>
<comment type="caution">
    <text evidence="8">The sequence shown here is derived from an EMBL/GenBank/DDBJ whole genome shotgun (WGS) entry which is preliminary data.</text>
</comment>
<dbReference type="SUPFAM" id="SSF57701">
    <property type="entry name" value="Zn2/Cys6 DNA-binding domain"/>
    <property type="match status" value="1"/>
</dbReference>
<reference evidence="8 9" key="1">
    <citation type="submission" date="2024-07" db="EMBL/GenBank/DDBJ databases">
        <title>Section-level genome sequencing and comparative genomics of Aspergillus sections Usti and Cavernicolus.</title>
        <authorList>
            <consortium name="Lawrence Berkeley National Laboratory"/>
            <person name="Nybo J.L."/>
            <person name="Vesth T.C."/>
            <person name="Theobald S."/>
            <person name="Frisvad J.C."/>
            <person name="Larsen T.O."/>
            <person name="Kjaerboelling I."/>
            <person name="Rothschild-Mancinelli K."/>
            <person name="Lyhne E.K."/>
            <person name="Kogle M.E."/>
            <person name="Barry K."/>
            <person name="Clum A."/>
            <person name="Na H."/>
            <person name="Ledsgaard L."/>
            <person name="Lin J."/>
            <person name="Lipzen A."/>
            <person name="Kuo A."/>
            <person name="Riley R."/>
            <person name="Mondo S."/>
            <person name="Labutti K."/>
            <person name="Haridas S."/>
            <person name="Pangalinan J."/>
            <person name="Salamov A.A."/>
            <person name="Simmons B.A."/>
            <person name="Magnuson J.K."/>
            <person name="Chen J."/>
            <person name="Drula E."/>
            <person name="Henrissat B."/>
            <person name="Wiebenga A."/>
            <person name="Lubbers R.J."/>
            <person name="Gomes A.C."/>
            <person name="Makela M.R."/>
            <person name="Stajich J."/>
            <person name="Grigoriev I.V."/>
            <person name="Mortensen U.H."/>
            <person name="De Vries R.P."/>
            <person name="Baker S.E."/>
            <person name="Andersen M.R."/>
        </authorList>
    </citation>
    <scope>NUCLEOTIDE SEQUENCE [LARGE SCALE GENOMIC DNA]</scope>
    <source>
        <strain evidence="8 9">CBS 123904</strain>
    </source>
</reference>
<keyword evidence="3" id="KW-0238">DNA-binding</keyword>
<evidence type="ECO:0000256" key="5">
    <source>
        <dbReference type="ARBA" id="ARBA00023242"/>
    </source>
</evidence>
<comment type="subcellular location">
    <subcellularLocation>
        <location evidence="1">Nucleus</location>
    </subcellularLocation>
</comment>
<dbReference type="Pfam" id="PF00172">
    <property type="entry name" value="Zn_clus"/>
    <property type="match status" value="1"/>
</dbReference>
<dbReference type="InterPro" id="IPR021858">
    <property type="entry name" value="Fun_TF"/>
</dbReference>
<keyword evidence="9" id="KW-1185">Reference proteome</keyword>
<dbReference type="InterPro" id="IPR036864">
    <property type="entry name" value="Zn2-C6_fun-type_DNA-bd_sf"/>
</dbReference>
<proteinExistence type="predicted"/>
<evidence type="ECO:0000256" key="1">
    <source>
        <dbReference type="ARBA" id="ARBA00004123"/>
    </source>
</evidence>
<dbReference type="PANTHER" id="PTHR37534:SF7">
    <property type="entry name" value="TRANSCRIPTIONAL ACTIVATOR PROTEIN UGA3"/>
    <property type="match status" value="1"/>
</dbReference>
<evidence type="ECO:0000313" key="8">
    <source>
        <dbReference type="EMBL" id="KAL2839741.1"/>
    </source>
</evidence>
<feature type="region of interest" description="Disordered" evidence="6">
    <location>
        <begin position="40"/>
        <end position="98"/>
    </location>
</feature>
<feature type="compositionally biased region" description="Low complexity" evidence="6">
    <location>
        <begin position="40"/>
        <end position="58"/>
    </location>
</feature>
<dbReference type="InterPro" id="IPR001138">
    <property type="entry name" value="Zn2Cys6_DnaBD"/>
</dbReference>
<evidence type="ECO:0000256" key="2">
    <source>
        <dbReference type="ARBA" id="ARBA00023015"/>
    </source>
</evidence>
<keyword evidence="4" id="KW-0804">Transcription</keyword>
<dbReference type="PROSITE" id="PS50048">
    <property type="entry name" value="ZN2_CY6_FUNGAL_2"/>
    <property type="match status" value="1"/>
</dbReference>
<evidence type="ECO:0000259" key="7">
    <source>
        <dbReference type="PROSITE" id="PS50048"/>
    </source>
</evidence>
<gene>
    <name evidence="8" type="ORF">BJY01DRAFT_250341</name>
</gene>
<organism evidence="8 9">
    <name type="scientific">Aspergillus pseudoustus</name>
    <dbReference type="NCBI Taxonomy" id="1810923"/>
    <lineage>
        <taxon>Eukaryota</taxon>
        <taxon>Fungi</taxon>
        <taxon>Dikarya</taxon>
        <taxon>Ascomycota</taxon>
        <taxon>Pezizomycotina</taxon>
        <taxon>Eurotiomycetes</taxon>
        <taxon>Eurotiomycetidae</taxon>
        <taxon>Eurotiales</taxon>
        <taxon>Aspergillaceae</taxon>
        <taxon>Aspergillus</taxon>
        <taxon>Aspergillus subgen. Nidulantes</taxon>
    </lineage>
</organism>